<reference evidence="4" key="1">
    <citation type="submission" date="2018-05" db="EMBL/GenBank/DDBJ databases">
        <authorList>
            <person name="Lanie J.A."/>
            <person name="Ng W.-L."/>
            <person name="Kazmierczak K.M."/>
            <person name="Andrzejewski T.M."/>
            <person name="Davidsen T.M."/>
            <person name="Wayne K.J."/>
            <person name="Tettelin H."/>
            <person name="Glass J.I."/>
            <person name="Rusch D."/>
            <person name="Podicherti R."/>
            <person name="Tsui H.-C.T."/>
            <person name="Winkler M.E."/>
        </authorList>
    </citation>
    <scope>NUCLEOTIDE SEQUENCE</scope>
</reference>
<feature type="domain" description="Inosine/uridine-preferring nucleoside hydrolase" evidence="3">
    <location>
        <begin position="26"/>
        <end position="296"/>
    </location>
</feature>
<dbReference type="InterPro" id="IPR023186">
    <property type="entry name" value="IUNH"/>
</dbReference>
<accession>A0A382MG07</accession>
<sequence>MVKFPQLTTSELIERLAPPTRKVRLVLDTDTYNEIDDQFAVVHALLSPDILSLESIHAAPFFNSRSKSPADGMEKSYQEILRLLTQLQVESNGLVYRGSTAYINNIDNPEKSEATDKLIKEAMISDEDDPLYVVAIGAITNVAAAILLEPAIIEKIVVVWLGGHAHYWPNTSEFNLRQDINASKLIFDCGVPLIQIPCAGVADHLTTTVPEVERYIQGQGEIGNYLAEIFKNYHKDHFGWSKVIWDLSATAYVINPNWISTHLTHSPILTDQFTWSVDTSRHMIRVARSVSRDKVFS</sequence>
<dbReference type="InterPro" id="IPR001910">
    <property type="entry name" value="Inosine/uridine_hydrolase_dom"/>
</dbReference>
<keyword evidence="1" id="KW-0378">Hydrolase</keyword>
<organism evidence="4">
    <name type="scientific">marine metagenome</name>
    <dbReference type="NCBI Taxonomy" id="408172"/>
    <lineage>
        <taxon>unclassified sequences</taxon>
        <taxon>metagenomes</taxon>
        <taxon>ecological metagenomes</taxon>
    </lineage>
</organism>
<evidence type="ECO:0000256" key="1">
    <source>
        <dbReference type="ARBA" id="ARBA00022801"/>
    </source>
</evidence>
<evidence type="ECO:0000313" key="4">
    <source>
        <dbReference type="EMBL" id="SVC47819.1"/>
    </source>
</evidence>
<dbReference type="Pfam" id="PF01156">
    <property type="entry name" value="IU_nuc_hydro"/>
    <property type="match status" value="1"/>
</dbReference>
<dbReference type="InterPro" id="IPR036452">
    <property type="entry name" value="Ribo_hydro-like"/>
</dbReference>
<dbReference type="GO" id="GO:0008477">
    <property type="term" value="F:purine nucleosidase activity"/>
    <property type="evidence" value="ECO:0007669"/>
    <property type="project" value="TreeGrafter"/>
</dbReference>
<feature type="non-terminal residue" evidence="4">
    <location>
        <position position="297"/>
    </location>
</feature>
<name>A0A382MG07_9ZZZZ</name>
<evidence type="ECO:0000259" key="3">
    <source>
        <dbReference type="Pfam" id="PF01156"/>
    </source>
</evidence>
<dbReference type="PANTHER" id="PTHR12304">
    <property type="entry name" value="INOSINE-URIDINE PREFERRING NUCLEOSIDE HYDROLASE"/>
    <property type="match status" value="1"/>
</dbReference>
<keyword evidence="2" id="KW-0326">Glycosidase</keyword>
<proteinExistence type="predicted"/>
<protein>
    <recommendedName>
        <fullName evidence="3">Inosine/uridine-preferring nucleoside hydrolase domain-containing protein</fullName>
    </recommendedName>
</protein>
<dbReference type="EMBL" id="UINC01093413">
    <property type="protein sequence ID" value="SVC47819.1"/>
    <property type="molecule type" value="Genomic_DNA"/>
</dbReference>
<dbReference type="AlphaFoldDB" id="A0A382MG07"/>
<evidence type="ECO:0000256" key="2">
    <source>
        <dbReference type="ARBA" id="ARBA00023295"/>
    </source>
</evidence>
<dbReference type="Gene3D" id="3.90.245.10">
    <property type="entry name" value="Ribonucleoside hydrolase-like"/>
    <property type="match status" value="1"/>
</dbReference>
<gene>
    <name evidence="4" type="ORF">METZ01_LOCUS300673</name>
</gene>
<dbReference type="SUPFAM" id="SSF53590">
    <property type="entry name" value="Nucleoside hydrolase"/>
    <property type="match status" value="1"/>
</dbReference>
<dbReference type="GO" id="GO:0005829">
    <property type="term" value="C:cytosol"/>
    <property type="evidence" value="ECO:0007669"/>
    <property type="project" value="TreeGrafter"/>
</dbReference>
<dbReference type="GO" id="GO:0006152">
    <property type="term" value="P:purine nucleoside catabolic process"/>
    <property type="evidence" value="ECO:0007669"/>
    <property type="project" value="TreeGrafter"/>
</dbReference>
<dbReference type="PANTHER" id="PTHR12304:SF4">
    <property type="entry name" value="URIDINE NUCLEOSIDASE"/>
    <property type="match status" value="1"/>
</dbReference>